<dbReference type="Proteomes" id="UP000824120">
    <property type="component" value="Chromosome 9"/>
</dbReference>
<organism evidence="1 2">
    <name type="scientific">Solanum commersonii</name>
    <name type="common">Commerson's wild potato</name>
    <name type="synonym">Commerson's nightshade</name>
    <dbReference type="NCBI Taxonomy" id="4109"/>
    <lineage>
        <taxon>Eukaryota</taxon>
        <taxon>Viridiplantae</taxon>
        <taxon>Streptophyta</taxon>
        <taxon>Embryophyta</taxon>
        <taxon>Tracheophyta</taxon>
        <taxon>Spermatophyta</taxon>
        <taxon>Magnoliopsida</taxon>
        <taxon>eudicotyledons</taxon>
        <taxon>Gunneridae</taxon>
        <taxon>Pentapetalae</taxon>
        <taxon>asterids</taxon>
        <taxon>lamiids</taxon>
        <taxon>Solanales</taxon>
        <taxon>Solanaceae</taxon>
        <taxon>Solanoideae</taxon>
        <taxon>Solaneae</taxon>
        <taxon>Solanum</taxon>
    </lineage>
</organism>
<reference evidence="1 2" key="1">
    <citation type="submission" date="2020-09" db="EMBL/GenBank/DDBJ databases">
        <title>De no assembly of potato wild relative species, Solanum commersonii.</title>
        <authorList>
            <person name="Cho K."/>
        </authorList>
    </citation>
    <scope>NUCLEOTIDE SEQUENCE [LARGE SCALE GENOMIC DNA]</scope>
    <source>
        <strain evidence="1">LZ3.2</strain>
        <tissue evidence="1">Leaf</tissue>
    </source>
</reference>
<dbReference type="PANTHER" id="PTHR36607">
    <property type="entry name" value="1,2-DIHYDROXY-3-KETO-5-METHYLTHIOPENTENE DIOXYGENASE 4"/>
    <property type="match status" value="1"/>
</dbReference>
<accession>A0A9J5XEQ6</accession>
<comment type="caution">
    <text evidence="1">The sequence shown here is derived from an EMBL/GenBank/DDBJ whole genome shotgun (WGS) entry which is preliminary data.</text>
</comment>
<gene>
    <name evidence="1" type="ORF">H5410_046545</name>
</gene>
<keyword evidence="2" id="KW-1185">Reference proteome</keyword>
<sequence length="389" mass="44076">MDNFSGKVRIEKVFLLKSSTHQNVVAAIPLRRDENLSSWSILPLKFGEVGYTSSYWEWTLNTYDHNENVLQVFCENWRPSTNTVSTFVEKLSISLWDLRTIGGLSVHEWTKFWFRGSRKYVEPSPRTSKSRTKPRMNHDPSGNIDMSFLPRNEEDSTPFFVLLNKKDDCIHASVFKVASLMAHGEIIFLAVSVLASIYRGLKDILTYSNLDACDILLPIHYVHGWIGLRSSFVTLRLDDELIVEPYSPHRFSRQFGYCLDVPGALIEQDYDGSLLALVQLWDSCVHLGSSLKIIIPMRPSNKGGSKKDDASLPTKGEQLQEKLPHSLKSKVTPNIPPQSVKVVSKSKNSKVKDIHVDNGVKRPLQTPKVANITDNSQEEETFQLIGQKC</sequence>
<dbReference type="AlphaFoldDB" id="A0A9J5XEQ6"/>
<protein>
    <recommendedName>
        <fullName evidence="3">Aminotransferase-like plant mobile domain-containing protein</fullName>
    </recommendedName>
</protein>
<name>A0A9J5XEQ6_SOLCO</name>
<dbReference type="OrthoDB" id="1746559at2759"/>
<dbReference type="EMBL" id="JACXVP010000009">
    <property type="protein sequence ID" value="KAG5586111.1"/>
    <property type="molecule type" value="Genomic_DNA"/>
</dbReference>
<dbReference type="PANTHER" id="PTHR36607:SF26">
    <property type="entry name" value="AMINOTRANSFERASE-LIKE PLANT MOBILE DOMAIN-CONTAINING PROTEIN"/>
    <property type="match status" value="1"/>
</dbReference>
<proteinExistence type="predicted"/>
<evidence type="ECO:0008006" key="3">
    <source>
        <dbReference type="Google" id="ProtNLM"/>
    </source>
</evidence>
<evidence type="ECO:0000313" key="1">
    <source>
        <dbReference type="EMBL" id="KAG5586111.1"/>
    </source>
</evidence>
<evidence type="ECO:0000313" key="2">
    <source>
        <dbReference type="Proteomes" id="UP000824120"/>
    </source>
</evidence>